<dbReference type="Proteomes" id="UP000070501">
    <property type="component" value="Unassembled WGS sequence"/>
</dbReference>
<dbReference type="OrthoDB" id="10261951at2759"/>
<evidence type="ECO:0000313" key="2">
    <source>
        <dbReference type="Proteomes" id="UP000070501"/>
    </source>
</evidence>
<reference evidence="2" key="1">
    <citation type="submission" date="2016-02" db="EMBL/GenBank/DDBJ databases">
        <title>Draft genome sequence of Microdochium bolleyi, a fungal endophyte of beachgrass.</title>
        <authorList>
            <consortium name="DOE Joint Genome Institute"/>
            <person name="David A.S."/>
            <person name="May G."/>
            <person name="Haridas S."/>
            <person name="Lim J."/>
            <person name="Wang M."/>
            <person name="Labutti K."/>
            <person name="Lipzen A."/>
            <person name="Barry K."/>
            <person name="Grigoriev I.V."/>
        </authorList>
    </citation>
    <scope>NUCLEOTIDE SEQUENCE [LARGE SCALE GENOMIC DNA]</scope>
    <source>
        <strain evidence="2">J235TASD1</strain>
    </source>
</reference>
<accession>A0A136JH89</accession>
<dbReference type="AlphaFoldDB" id="A0A136JH89"/>
<proteinExistence type="predicted"/>
<evidence type="ECO:0000313" key="1">
    <source>
        <dbReference type="EMBL" id="KXJ96456.1"/>
    </source>
</evidence>
<keyword evidence="2" id="KW-1185">Reference proteome</keyword>
<dbReference type="InParanoid" id="A0A136JH89"/>
<organism evidence="1 2">
    <name type="scientific">Microdochium bolleyi</name>
    <dbReference type="NCBI Taxonomy" id="196109"/>
    <lineage>
        <taxon>Eukaryota</taxon>
        <taxon>Fungi</taxon>
        <taxon>Dikarya</taxon>
        <taxon>Ascomycota</taxon>
        <taxon>Pezizomycotina</taxon>
        <taxon>Sordariomycetes</taxon>
        <taxon>Xylariomycetidae</taxon>
        <taxon>Xylariales</taxon>
        <taxon>Microdochiaceae</taxon>
        <taxon>Microdochium</taxon>
    </lineage>
</organism>
<gene>
    <name evidence="1" type="ORF">Micbo1qcDRAFT_977</name>
</gene>
<protein>
    <submittedName>
        <fullName evidence="1">Uncharacterized protein</fullName>
    </submittedName>
</protein>
<name>A0A136JH89_9PEZI</name>
<sequence>MQLPIAGRPCCFEFLRYKDSLAGPEPGINTYSDSETGSLSTTQDVDLRVRKDGFWCYCGPVLTGDGSSSIPSSLDEWCASTLSRPLSGTLWPFLVYASVILKQHGLQHYWISVRATRANVEFDMARWHTDDLFFSREEKSGTMSCRVQRRPGEGGVSLLSKMRLPSSSLSSQPSLRRATARQETDFKLCTTLRGPSTRFIAPEHQAEARSLQASAKQQLAINHTCVDIRCVGCASTAEAVRIRLATDMAELGWCQAAGPGECVFFRLGPDCGAVHSEPPQAEDDRVFVNVVPGTEAELRGLMTKWGMEFPRSWGVVKNGAC</sequence>
<dbReference type="EMBL" id="KQ964245">
    <property type="protein sequence ID" value="KXJ96456.1"/>
    <property type="molecule type" value="Genomic_DNA"/>
</dbReference>